<name>A0ABX1VLP9_9PLAN</name>
<dbReference type="Proteomes" id="UP000609651">
    <property type="component" value="Unassembled WGS sequence"/>
</dbReference>
<accession>A0ABX1VLP9</accession>
<protein>
    <recommendedName>
        <fullName evidence="4">Cardiolipin synthase N-terminal domain-containing protein</fullName>
    </recommendedName>
</protein>
<proteinExistence type="predicted"/>
<sequence>MIWFPLVLLVLAGIVLLVGAWGWVLGDVLRHEPNDGWEKLMWVYIVLLTWPWGGALYVFIRRPERLREYGE</sequence>
<evidence type="ECO:0000256" key="1">
    <source>
        <dbReference type="SAM" id="Phobius"/>
    </source>
</evidence>
<dbReference type="RefSeq" id="WP_171190075.1">
    <property type="nucleotide sequence ID" value="NZ_WTPX01000344.1"/>
</dbReference>
<keyword evidence="1" id="KW-0812">Transmembrane</keyword>
<feature type="transmembrane region" description="Helical" evidence="1">
    <location>
        <begin position="42"/>
        <end position="60"/>
    </location>
</feature>
<dbReference type="EMBL" id="WTPX01000344">
    <property type="protein sequence ID" value="NNJ28176.1"/>
    <property type="molecule type" value="Genomic_DNA"/>
</dbReference>
<keyword evidence="3" id="KW-1185">Reference proteome</keyword>
<organism evidence="2 3">
    <name type="scientific">Alienimonas chondri</name>
    <dbReference type="NCBI Taxonomy" id="2681879"/>
    <lineage>
        <taxon>Bacteria</taxon>
        <taxon>Pseudomonadati</taxon>
        <taxon>Planctomycetota</taxon>
        <taxon>Planctomycetia</taxon>
        <taxon>Planctomycetales</taxon>
        <taxon>Planctomycetaceae</taxon>
        <taxon>Alienimonas</taxon>
    </lineage>
</organism>
<reference evidence="2 3" key="1">
    <citation type="journal article" date="2020" name="Syst. Appl. Microbiol.">
        <title>Alienimonas chondri sp. nov., a novel planctomycete isolated from the biofilm of the red alga Chondrus crispus.</title>
        <authorList>
            <person name="Vitorino I."/>
            <person name="Albuquerque L."/>
            <person name="Wiegand S."/>
            <person name="Kallscheuer N."/>
            <person name="da Costa M.S."/>
            <person name="Lobo-da-Cunha A."/>
            <person name="Jogler C."/>
            <person name="Lage O.M."/>
        </authorList>
    </citation>
    <scope>NUCLEOTIDE SEQUENCE [LARGE SCALE GENOMIC DNA]</scope>
    <source>
        <strain evidence="2 3">LzC2</strain>
    </source>
</reference>
<evidence type="ECO:0000313" key="2">
    <source>
        <dbReference type="EMBL" id="NNJ28176.1"/>
    </source>
</evidence>
<gene>
    <name evidence="2" type="ORF">LzC2_42880</name>
</gene>
<evidence type="ECO:0000313" key="3">
    <source>
        <dbReference type="Proteomes" id="UP000609651"/>
    </source>
</evidence>
<keyword evidence="1" id="KW-1133">Transmembrane helix</keyword>
<keyword evidence="1" id="KW-0472">Membrane</keyword>
<comment type="caution">
    <text evidence="2">The sequence shown here is derived from an EMBL/GenBank/DDBJ whole genome shotgun (WGS) entry which is preliminary data.</text>
</comment>
<evidence type="ECO:0008006" key="4">
    <source>
        <dbReference type="Google" id="ProtNLM"/>
    </source>
</evidence>